<name>A0A931AQW9_9FIRM</name>
<reference evidence="1" key="1">
    <citation type="submission" date="2020-11" db="EMBL/GenBank/DDBJ databases">
        <title>Halonatronomonas betainensis gen. nov., sp. nov. a novel haloalkaliphilic representative of the family Halanaerobiacae capable of betaine degradation.</title>
        <authorList>
            <person name="Boltyanskaya Y."/>
            <person name="Kevbrin V."/>
            <person name="Detkova E."/>
            <person name="Grouzdev D.S."/>
            <person name="Koziaeva V."/>
            <person name="Zhilina T."/>
        </authorList>
    </citation>
    <scope>NUCLEOTIDE SEQUENCE</scope>
    <source>
        <strain evidence="1">Z-7014</strain>
    </source>
</reference>
<sequence length="262" mass="30590">MLRKIAMIIMAAIILITISACINNGLDEYSGENITFTYPASWEPEINESFNTKTIILNQGQDEFDFVIEIEKLDKTLTEEELSAEIKEGLDEFFIKIAEDMMSIEVLQVSTPEIYGFPARDVKREISVLDSQIERLYLILAEDLQEADKVNNYLLEYEKRDEFISAIKEDHTELHELQEIIAYLKGRNGQRNQNLMLADNFIDNIILLKEDNQNNSDELFYDYVIKSGADNYRINIYYQAYEDEFHANFEEIQDVINSIEFK</sequence>
<gene>
    <name evidence="1" type="ORF">I0Q91_09445</name>
</gene>
<evidence type="ECO:0000313" key="2">
    <source>
        <dbReference type="Proteomes" id="UP000621436"/>
    </source>
</evidence>
<dbReference type="AlphaFoldDB" id="A0A931AQW9"/>
<dbReference type="EMBL" id="JADPIE010000005">
    <property type="protein sequence ID" value="MBF8437302.1"/>
    <property type="molecule type" value="Genomic_DNA"/>
</dbReference>
<evidence type="ECO:0000313" key="1">
    <source>
        <dbReference type="EMBL" id="MBF8437302.1"/>
    </source>
</evidence>
<organism evidence="1 2">
    <name type="scientific">Halonatronomonas betaini</name>
    <dbReference type="NCBI Taxonomy" id="2778430"/>
    <lineage>
        <taxon>Bacteria</taxon>
        <taxon>Bacillati</taxon>
        <taxon>Bacillota</taxon>
        <taxon>Clostridia</taxon>
        <taxon>Halanaerobiales</taxon>
        <taxon>Halarsenatibacteraceae</taxon>
        <taxon>Halonatronomonas</taxon>
    </lineage>
</organism>
<keyword evidence="2" id="KW-1185">Reference proteome</keyword>
<dbReference type="Proteomes" id="UP000621436">
    <property type="component" value="Unassembled WGS sequence"/>
</dbReference>
<dbReference type="RefSeq" id="WP_270454274.1">
    <property type="nucleotide sequence ID" value="NZ_JADPIE010000005.1"/>
</dbReference>
<accession>A0A931AQW9</accession>
<protein>
    <submittedName>
        <fullName evidence="1">Uncharacterized protein</fullName>
    </submittedName>
</protein>
<comment type="caution">
    <text evidence="1">The sequence shown here is derived from an EMBL/GenBank/DDBJ whole genome shotgun (WGS) entry which is preliminary data.</text>
</comment>
<proteinExistence type="predicted"/>
<dbReference type="PROSITE" id="PS51257">
    <property type="entry name" value="PROKAR_LIPOPROTEIN"/>
    <property type="match status" value="1"/>
</dbReference>